<dbReference type="RefSeq" id="WP_147038121.1">
    <property type="nucleotide sequence ID" value="NZ_BJUW01000002.1"/>
</dbReference>
<reference evidence="2 3" key="1">
    <citation type="submission" date="2019-07" db="EMBL/GenBank/DDBJ databases">
        <title>Whole genome shotgun sequence of Microbacterium aerolatum NBRC 103071.</title>
        <authorList>
            <person name="Hosoyama A."/>
            <person name="Uohara A."/>
            <person name="Ohji S."/>
            <person name="Ichikawa N."/>
        </authorList>
    </citation>
    <scope>NUCLEOTIDE SEQUENCE [LARGE SCALE GENOMIC DNA]</scope>
    <source>
        <strain evidence="2 3">NBRC 103071</strain>
    </source>
</reference>
<organism evidence="2 3">
    <name type="scientific">Microbacterium aerolatum</name>
    <dbReference type="NCBI Taxonomy" id="153731"/>
    <lineage>
        <taxon>Bacteria</taxon>
        <taxon>Bacillati</taxon>
        <taxon>Actinomycetota</taxon>
        <taxon>Actinomycetes</taxon>
        <taxon>Micrococcales</taxon>
        <taxon>Microbacteriaceae</taxon>
        <taxon>Microbacterium</taxon>
    </lineage>
</organism>
<name>A0A511ADN1_9MICO</name>
<dbReference type="AlphaFoldDB" id="A0A511ADN1"/>
<protein>
    <recommendedName>
        <fullName evidence="1">DUF6630 domain-containing protein</fullName>
    </recommendedName>
</protein>
<dbReference type="Pfam" id="PF20335">
    <property type="entry name" value="DUF6630"/>
    <property type="match status" value="1"/>
</dbReference>
<sequence>MTNVIEDWTRLCQLLDDDPELAPAVLDAVEGGEEPWEALIDALDDSGALAYLDLGDTGAELADALPALPRVFRTGADVDEVGDIDDLTAAVARANELLAPHGLHLFHIEDPEDEDAYPLVAVPAADVDEIASLTSRLAR</sequence>
<evidence type="ECO:0000313" key="3">
    <source>
        <dbReference type="Proteomes" id="UP000321225"/>
    </source>
</evidence>
<dbReference type="EMBL" id="BJUW01000002">
    <property type="protein sequence ID" value="GEK85483.1"/>
    <property type="molecule type" value="Genomic_DNA"/>
</dbReference>
<comment type="caution">
    <text evidence="2">The sequence shown here is derived from an EMBL/GenBank/DDBJ whole genome shotgun (WGS) entry which is preliminary data.</text>
</comment>
<evidence type="ECO:0000259" key="1">
    <source>
        <dbReference type="Pfam" id="PF20335"/>
    </source>
</evidence>
<proteinExistence type="predicted"/>
<dbReference type="OrthoDB" id="7066412at2"/>
<gene>
    <name evidence="2" type="ORF">MAE01_06590</name>
</gene>
<dbReference type="Proteomes" id="UP000321225">
    <property type="component" value="Unassembled WGS sequence"/>
</dbReference>
<evidence type="ECO:0000313" key="2">
    <source>
        <dbReference type="EMBL" id="GEK85483.1"/>
    </source>
</evidence>
<keyword evidence="3" id="KW-1185">Reference proteome</keyword>
<dbReference type="InterPro" id="IPR046582">
    <property type="entry name" value="DUF6630"/>
</dbReference>
<accession>A0A511ADN1</accession>
<feature type="domain" description="DUF6630" evidence="1">
    <location>
        <begin position="8"/>
        <end position="137"/>
    </location>
</feature>